<dbReference type="Pfam" id="PF02310">
    <property type="entry name" value="B12-binding"/>
    <property type="match status" value="1"/>
</dbReference>
<dbReference type="SUPFAM" id="SSF47644">
    <property type="entry name" value="Methionine synthase domain"/>
    <property type="match status" value="1"/>
</dbReference>
<dbReference type="PATRIC" id="fig|889378.3.peg.499"/>
<dbReference type="NCBIfam" id="NF007024">
    <property type="entry name" value="PRK09490.1"/>
    <property type="match status" value="1"/>
</dbReference>
<dbReference type="Gene3D" id="3.40.50.280">
    <property type="entry name" value="Cobalamin-binding domain"/>
    <property type="match status" value="1"/>
</dbReference>
<comment type="cofactor">
    <cofactor evidence="3 21 22">
        <name>methylcob(III)alamin</name>
        <dbReference type="ChEBI" id="CHEBI:28115"/>
    </cofactor>
</comment>
<dbReference type="PROSITE" id="PS50972">
    <property type="entry name" value="PTERIN_BINDING"/>
    <property type="match status" value="1"/>
</dbReference>
<feature type="binding site" evidence="23">
    <location>
        <position position="843"/>
    </location>
    <ligand>
        <name>methylcob(III)alamin</name>
        <dbReference type="ChEBI" id="CHEBI:28115"/>
    </ligand>
</feature>
<dbReference type="InterPro" id="IPR011822">
    <property type="entry name" value="MetH"/>
</dbReference>
<evidence type="ECO:0000256" key="4">
    <source>
        <dbReference type="ARBA" id="ARBA00005178"/>
    </source>
</evidence>
<dbReference type="PROSITE" id="PS51337">
    <property type="entry name" value="B12_BINDING_NTER"/>
    <property type="match status" value="1"/>
</dbReference>
<keyword evidence="16 21" id="KW-0486">Methionine biosynthesis</keyword>
<dbReference type="Gene3D" id="1.10.288.10">
    <property type="entry name" value="Cobalamin-dependent Methionine Synthase, domain 2"/>
    <property type="match status" value="1"/>
</dbReference>
<evidence type="ECO:0000259" key="29">
    <source>
        <dbReference type="PROSITE" id="PS51337"/>
    </source>
</evidence>
<dbReference type="InterPro" id="IPR004223">
    <property type="entry name" value="VitB12-dep_Met_synth_activ_dom"/>
</dbReference>
<dbReference type="KEGG" id="sfc:Spiaf_0490"/>
<evidence type="ECO:0000256" key="8">
    <source>
        <dbReference type="ARBA" id="ARBA00022603"/>
    </source>
</evidence>
<dbReference type="NCBIfam" id="TIGR02082">
    <property type="entry name" value="metH"/>
    <property type="match status" value="1"/>
</dbReference>
<dbReference type="CDD" id="cd02069">
    <property type="entry name" value="methionine_synthase_B12_BD"/>
    <property type="match status" value="1"/>
</dbReference>
<evidence type="ECO:0000313" key="31">
    <source>
        <dbReference type="Proteomes" id="UP000007383"/>
    </source>
</evidence>
<evidence type="ECO:0000256" key="16">
    <source>
        <dbReference type="ARBA" id="ARBA00023167"/>
    </source>
</evidence>
<organism evidence="30 31">
    <name type="scientific">Spirochaeta africana (strain ATCC 700263 / DSM 8902 / Z-7692)</name>
    <dbReference type="NCBI Taxonomy" id="889378"/>
    <lineage>
        <taxon>Bacteria</taxon>
        <taxon>Pseudomonadati</taxon>
        <taxon>Spirochaetota</taxon>
        <taxon>Spirochaetia</taxon>
        <taxon>Spirochaetales</taxon>
        <taxon>Spirochaetaceae</taxon>
        <taxon>Spirochaeta</taxon>
    </lineage>
</organism>
<keyword evidence="11 21" id="KW-0808">Transferase</keyword>
<dbReference type="FunFam" id="1.10.1240.10:FF:000001">
    <property type="entry name" value="Methionine synthase"/>
    <property type="match status" value="1"/>
</dbReference>
<feature type="binding site" evidence="23">
    <location>
        <begin position="1274"/>
        <end position="1275"/>
    </location>
    <ligand>
        <name>S-adenosyl-L-methionine</name>
        <dbReference type="ChEBI" id="CHEBI:59789"/>
    </ligand>
</feature>
<feature type="binding site" evidence="23">
    <location>
        <begin position="795"/>
        <end position="799"/>
    </location>
    <ligand>
        <name>methylcob(III)alamin</name>
        <dbReference type="ChEBI" id="CHEBI:28115"/>
    </ligand>
</feature>
<evidence type="ECO:0000256" key="24">
    <source>
        <dbReference type="PROSITE-ProRule" id="PRU00333"/>
    </source>
</evidence>
<dbReference type="PIRSF" id="PIRSF000381">
    <property type="entry name" value="MetH"/>
    <property type="match status" value="1"/>
</dbReference>
<comment type="domain">
    <text evidence="21">Modular enzyme with four functionally distinct domains. The isolated Hcy-binding domain catalyzes methyl transfer from free methylcobalamin to homocysteine. The Hcy-binding domain in association with the pterin-binding domain catalyzes the methylation of cob(I)alamin by methyltetrahydrofolate and the methylation of homocysteine. The B12-binding domain binds the cofactor. The AdoMet activation domain binds S-adenosyl-L-methionine. Under aerobic conditions cob(I)alamin can be converted to inactive cob(II)alamin. Reductive methylation by S-adenosyl-L-methionine and flavodoxin regenerates methylcobalamin.</text>
</comment>
<feature type="domain" description="Hcy-binding" evidence="25">
    <location>
        <begin position="21"/>
        <end position="363"/>
    </location>
</feature>
<dbReference type="PROSITE" id="PS50970">
    <property type="entry name" value="HCY"/>
    <property type="match status" value="1"/>
</dbReference>
<evidence type="ECO:0000256" key="22">
    <source>
        <dbReference type="PIRSR" id="PIRSR000381-1"/>
    </source>
</evidence>
<dbReference type="InterPro" id="IPR036724">
    <property type="entry name" value="Cobalamin-bd_sf"/>
</dbReference>
<proteinExistence type="inferred from homology"/>
<name>H9UGF0_SPIAZ</name>
<dbReference type="PROSITE" id="PS50974">
    <property type="entry name" value="ADOMET_ACTIVATION"/>
    <property type="match status" value="1"/>
</dbReference>
<gene>
    <name evidence="30" type="ordered locus">Spiaf_0490</name>
</gene>
<dbReference type="Pfam" id="PF02965">
    <property type="entry name" value="Met_synt_B12"/>
    <property type="match status" value="1"/>
</dbReference>
<dbReference type="PROSITE" id="PS51332">
    <property type="entry name" value="B12_BINDING"/>
    <property type="match status" value="1"/>
</dbReference>
<feature type="binding site" evidence="23">
    <location>
        <position position="729"/>
    </location>
    <ligand>
        <name>methylcob(III)alamin</name>
        <dbReference type="ChEBI" id="CHEBI:28115"/>
    </ligand>
</feature>
<dbReference type="InterPro" id="IPR011005">
    <property type="entry name" value="Dihydropteroate_synth-like_sf"/>
</dbReference>
<dbReference type="PANTHER" id="PTHR45833">
    <property type="entry name" value="METHIONINE SYNTHASE"/>
    <property type="match status" value="1"/>
</dbReference>
<evidence type="ECO:0000256" key="10">
    <source>
        <dbReference type="ARBA" id="ARBA00022628"/>
    </source>
</evidence>
<comment type="pathway">
    <text evidence="4 21">Amino-acid biosynthesis; L-methionine biosynthesis via de novo pathway; L-methionine from L-homocysteine (MetH route): step 1/1.</text>
</comment>
<evidence type="ECO:0000256" key="17">
    <source>
        <dbReference type="ARBA" id="ARBA00023285"/>
    </source>
</evidence>
<dbReference type="PANTHER" id="PTHR45833:SF1">
    <property type="entry name" value="METHIONINE SYNTHASE"/>
    <property type="match status" value="1"/>
</dbReference>
<evidence type="ECO:0000256" key="19">
    <source>
        <dbReference type="ARBA" id="ARBA00031040"/>
    </source>
</evidence>
<feature type="binding site" evidence="23">
    <location>
        <position position="847"/>
    </location>
    <ligand>
        <name>methylcob(III)alamin</name>
        <dbReference type="ChEBI" id="CHEBI:28115"/>
    </ligand>
</feature>
<dbReference type="GO" id="GO:0046653">
    <property type="term" value="P:tetrahydrofolate metabolic process"/>
    <property type="evidence" value="ECO:0007669"/>
    <property type="project" value="TreeGrafter"/>
</dbReference>
<dbReference type="SUPFAM" id="SSF51717">
    <property type="entry name" value="Dihydropteroate synthetase-like"/>
    <property type="match status" value="1"/>
</dbReference>
<evidence type="ECO:0000256" key="3">
    <source>
        <dbReference type="ARBA" id="ARBA00001956"/>
    </source>
</evidence>
<dbReference type="InterPro" id="IPR036589">
    <property type="entry name" value="HCY_dom_sf"/>
</dbReference>
<evidence type="ECO:0000259" key="27">
    <source>
        <dbReference type="PROSITE" id="PS50974"/>
    </source>
</evidence>
<feature type="binding site" evidence="22 24">
    <location>
        <position position="285"/>
    </location>
    <ligand>
        <name>Zn(2+)</name>
        <dbReference type="ChEBI" id="CHEBI:29105"/>
    </ligand>
</feature>
<evidence type="ECO:0000256" key="2">
    <source>
        <dbReference type="ARBA" id="ARBA00001947"/>
    </source>
</evidence>
<dbReference type="eggNOG" id="COG0646">
    <property type="taxonomic scope" value="Bacteria"/>
</dbReference>
<dbReference type="Pfam" id="PF02574">
    <property type="entry name" value="S-methyl_trans"/>
    <property type="match status" value="1"/>
</dbReference>
<comment type="similarity">
    <text evidence="5">Belongs to the vitamin-B12 dependent methionine synthase family.</text>
</comment>
<feature type="domain" description="AdoMet activation" evidence="27">
    <location>
        <begin position="980"/>
        <end position="1312"/>
    </location>
</feature>
<dbReference type="CDD" id="cd00740">
    <property type="entry name" value="MeTr"/>
    <property type="match status" value="1"/>
</dbReference>
<evidence type="ECO:0000256" key="23">
    <source>
        <dbReference type="PIRSR" id="PIRSR000381-2"/>
    </source>
</evidence>
<evidence type="ECO:0000313" key="30">
    <source>
        <dbReference type="EMBL" id="AFG36593.1"/>
    </source>
</evidence>
<dbReference type="FunFam" id="3.20.20.20:FF:000002">
    <property type="entry name" value="Methionine synthase"/>
    <property type="match status" value="1"/>
</dbReference>
<dbReference type="HOGENOM" id="CLU_004914_2_0_12"/>
<dbReference type="GO" id="GO:0032259">
    <property type="term" value="P:methylation"/>
    <property type="evidence" value="ECO:0007669"/>
    <property type="project" value="UniProtKB-KW"/>
</dbReference>
<comment type="catalytic activity">
    <reaction evidence="1 21">
        <text>(6S)-5-methyl-5,6,7,8-tetrahydrofolate + L-homocysteine = (6S)-5,6,7,8-tetrahydrofolate + L-methionine</text>
        <dbReference type="Rhea" id="RHEA:11172"/>
        <dbReference type="ChEBI" id="CHEBI:18608"/>
        <dbReference type="ChEBI" id="CHEBI:57453"/>
        <dbReference type="ChEBI" id="CHEBI:57844"/>
        <dbReference type="ChEBI" id="CHEBI:58199"/>
        <dbReference type="EC" id="2.1.1.13"/>
    </reaction>
</comment>
<accession>H9UGF0</accession>
<dbReference type="GO" id="GO:0008705">
    <property type="term" value="F:methionine synthase activity"/>
    <property type="evidence" value="ECO:0007669"/>
    <property type="project" value="UniProtKB-UniRule"/>
</dbReference>
<dbReference type="Gene3D" id="3.10.196.10">
    <property type="entry name" value="Vitamin B12-dependent methionine synthase, activation domain"/>
    <property type="match status" value="1"/>
</dbReference>
<dbReference type="InterPro" id="IPR033706">
    <property type="entry name" value="Met_synthase_B12-bd"/>
</dbReference>
<evidence type="ECO:0000256" key="1">
    <source>
        <dbReference type="ARBA" id="ARBA00001700"/>
    </source>
</evidence>
<feature type="binding site" evidence="22 24">
    <location>
        <position position="348"/>
    </location>
    <ligand>
        <name>Zn(2+)</name>
        <dbReference type="ChEBI" id="CHEBI:29105"/>
    </ligand>
</feature>
<keyword evidence="14" id="KW-0677">Repeat</keyword>
<dbReference type="Gene3D" id="3.20.20.330">
    <property type="entry name" value="Homocysteine-binding-like domain"/>
    <property type="match status" value="1"/>
</dbReference>
<comment type="function">
    <text evidence="18 21">Catalyzes the transfer of a methyl group from methyl-cobalamin to homocysteine, yielding enzyme-bound cob(I)alamin and methionine. Subsequently, remethylates the cofactor using methyltetrahydrofolate.</text>
</comment>
<dbReference type="EC" id="2.1.1.13" evidence="6 20"/>
<feature type="binding site" evidence="23">
    <location>
        <position position="899"/>
    </location>
    <ligand>
        <name>methylcob(III)alamin</name>
        <dbReference type="ChEBI" id="CHEBI:28115"/>
    </ligand>
</feature>
<dbReference type="EMBL" id="CP003282">
    <property type="protein sequence ID" value="AFG36593.1"/>
    <property type="molecule type" value="Genomic_DNA"/>
</dbReference>
<evidence type="ECO:0000256" key="13">
    <source>
        <dbReference type="ARBA" id="ARBA00022723"/>
    </source>
</evidence>
<protein>
    <recommendedName>
        <fullName evidence="7 20">Methionine synthase</fullName>
        <ecNumber evidence="6 20">2.1.1.13</ecNumber>
    </recommendedName>
    <alternativeName>
        <fullName evidence="19 21">5-methyltetrahydrofolate--homocysteine methyltransferase</fullName>
    </alternativeName>
</protein>
<evidence type="ECO:0000256" key="7">
    <source>
        <dbReference type="ARBA" id="ARBA00013998"/>
    </source>
</evidence>
<keyword evidence="31" id="KW-1185">Reference proteome</keyword>
<keyword evidence="10 21" id="KW-0846">Cobalamin</keyword>
<evidence type="ECO:0000256" key="9">
    <source>
        <dbReference type="ARBA" id="ARBA00022605"/>
    </source>
</evidence>
<dbReference type="Gene3D" id="3.20.20.20">
    <property type="entry name" value="Dihydropteroate synthase-like"/>
    <property type="match status" value="1"/>
</dbReference>
<dbReference type="Proteomes" id="UP000007383">
    <property type="component" value="Chromosome"/>
</dbReference>
<dbReference type="InterPro" id="IPR003726">
    <property type="entry name" value="HCY_dom"/>
</dbReference>
<reference evidence="31" key="1">
    <citation type="journal article" date="2013" name="Stand. Genomic Sci.">
        <title>Complete genome sequence of the halophilic bacterium Spirochaeta africana type strain (Z-7692(T)) from the alkaline Lake Magadi in the East African Rift.</title>
        <authorList>
            <person name="Liolos K."/>
            <person name="Abt B."/>
            <person name="Scheuner C."/>
            <person name="Teshima H."/>
            <person name="Held B."/>
            <person name="Lapidus A."/>
            <person name="Nolan M."/>
            <person name="Lucas S."/>
            <person name="Deshpande S."/>
            <person name="Cheng J.F."/>
            <person name="Tapia R."/>
            <person name="Goodwin L.A."/>
            <person name="Pitluck S."/>
            <person name="Pagani I."/>
            <person name="Ivanova N."/>
            <person name="Mavromatis K."/>
            <person name="Mikhailova N."/>
            <person name="Huntemann M."/>
            <person name="Pati A."/>
            <person name="Chen A."/>
            <person name="Palaniappan K."/>
            <person name="Land M."/>
            <person name="Rohde M."/>
            <person name="Tindall B.J."/>
            <person name="Detter J.C."/>
            <person name="Goker M."/>
            <person name="Bristow J."/>
            <person name="Eisen J.A."/>
            <person name="Markowitz V."/>
            <person name="Hugenholtz P."/>
            <person name="Woyke T."/>
            <person name="Klenk H.P."/>
            <person name="Kyrpides N.C."/>
        </authorList>
    </citation>
    <scope>NUCLEOTIDE SEQUENCE</scope>
    <source>
        <strain evidence="31">ATCC 700263 / DSM 8902 / Z-7692</strain>
    </source>
</reference>
<dbReference type="GO" id="GO:0031419">
    <property type="term" value="F:cobalamin binding"/>
    <property type="evidence" value="ECO:0007669"/>
    <property type="project" value="UniProtKB-UniRule"/>
</dbReference>
<dbReference type="InterPro" id="IPR036594">
    <property type="entry name" value="Meth_synthase_dom"/>
</dbReference>
<evidence type="ECO:0000256" key="6">
    <source>
        <dbReference type="ARBA" id="ARBA00012032"/>
    </source>
</evidence>
<dbReference type="InterPro" id="IPR050554">
    <property type="entry name" value="Met_Synthase/Corrinoid"/>
</dbReference>
<dbReference type="Pfam" id="PF00809">
    <property type="entry name" value="Pterin_bind"/>
    <property type="match status" value="1"/>
</dbReference>
<keyword evidence="9 21" id="KW-0028">Amino-acid biosynthesis</keyword>
<feature type="binding site" evidence="22 24">
    <location>
        <position position="349"/>
    </location>
    <ligand>
        <name>Zn(2+)</name>
        <dbReference type="ChEBI" id="CHEBI:29105"/>
    </ligand>
</feature>
<dbReference type="InterPro" id="IPR003759">
    <property type="entry name" value="Cbl-bd_cap"/>
</dbReference>
<feature type="binding site" evidence="23">
    <location>
        <position position="1219"/>
    </location>
    <ligand>
        <name>S-adenosyl-L-methionine</name>
        <dbReference type="ChEBI" id="CHEBI:59789"/>
    </ligand>
</feature>
<dbReference type="SMART" id="SM01018">
    <property type="entry name" value="B12-binding_2"/>
    <property type="match status" value="1"/>
</dbReference>
<keyword evidence="15 21" id="KW-0862">Zinc</keyword>
<feature type="binding site" description="axial binding residue" evidence="22">
    <location>
        <position position="798"/>
    </location>
    <ligand>
        <name>methylcob(III)alamin</name>
        <dbReference type="ChEBI" id="CHEBI:28115"/>
    </ligand>
    <ligandPart>
        <name>Co</name>
        <dbReference type="ChEBI" id="CHEBI:27638"/>
    </ligandPart>
</feature>
<feature type="binding site" evidence="23">
    <location>
        <position position="1030"/>
    </location>
    <ligand>
        <name>S-adenosyl-L-methionine</name>
        <dbReference type="ChEBI" id="CHEBI:59789"/>
    </ligand>
</feature>
<keyword evidence="8 21" id="KW-0489">Methyltransferase</keyword>
<evidence type="ECO:0000259" key="26">
    <source>
        <dbReference type="PROSITE" id="PS50972"/>
    </source>
</evidence>
<keyword evidence="13 21" id="KW-0479">Metal-binding</keyword>
<dbReference type="SUPFAM" id="SSF82282">
    <property type="entry name" value="Homocysteine S-methyltransferase"/>
    <property type="match status" value="1"/>
</dbReference>
<evidence type="ECO:0000259" key="25">
    <source>
        <dbReference type="PROSITE" id="PS50970"/>
    </source>
</evidence>
<dbReference type="UniPathway" id="UPA00051">
    <property type="reaction ID" value="UER00081"/>
</dbReference>
<dbReference type="Gene3D" id="1.10.1240.10">
    <property type="entry name" value="Methionine synthase domain"/>
    <property type="match status" value="1"/>
</dbReference>
<dbReference type="GO" id="GO:0050667">
    <property type="term" value="P:homocysteine metabolic process"/>
    <property type="evidence" value="ECO:0007669"/>
    <property type="project" value="TreeGrafter"/>
</dbReference>
<evidence type="ECO:0000256" key="20">
    <source>
        <dbReference type="NCBIfam" id="TIGR02082"/>
    </source>
</evidence>
<dbReference type="eggNOG" id="COG1410">
    <property type="taxonomic scope" value="Bacteria"/>
</dbReference>
<dbReference type="InterPro" id="IPR037010">
    <property type="entry name" value="VitB12-dep_Met_synth_activ_sf"/>
</dbReference>
<evidence type="ECO:0000256" key="12">
    <source>
        <dbReference type="ARBA" id="ARBA00022691"/>
    </source>
</evidence>
<dbReference type="FunFam" id="3.40.50.280:FF:000001">
    <property type="entry name" value="Methionine synthase"/>
    <property type="match status" value="1"/>
</dbReference>
<evidence type="ECO:0000256" key="11">
    <source>
        <dbReference type="ARBA" id="ARBA00022679"/>
    </source>
</evidence>
<keyword evidence="12 21" id="KW-0949">S-adenosyl-L-methionine</keyword>
<feature type="domain" description="B12-binding N-terminal" evidence="29">
    <location>
        <begin position="685"/>
        <end position="779"/>
    </location>
</feature>
<dbReference type="FunFam" id="3.20.20.330:FF:000001">
    <property type="entry name" value="Methionine synthase"/>
    <property type="match status" value="1"/>
</dbReference>
<dbReference type="RefSeq" id="WP_014454590.1">
    <property type="nucleotide sequence ID" value="NC_017098.1"/>
</dbReference>
<dbReference type="STRING" id="889378.Spiaf_0490"/>
<evidence type="ECO:0000256" key="5">
    <source>
        <dbReference type="ARBA" id="ARBA00010398"/>
    </source>
</evidence>
<evidence type="ECO:0000259" key="28">
    <source>
        <dbReference type="PROSITE" id="PS51332"/>
    </source>
</evidence>
<evidence type="ECO:0000256" key="18">
    <source>
        <dbReference type="ARBA" id="ARBA00025552"/>
    </source>
</evidence>
<evidence type="ECO:0000256" key="21">
    <source>
        <dbReference type="PIRNR" id="PIRNR000381"/>
    </source>
</evidence>
<dbReference type="GO" id="GO:0008270">
    <property type="term" value="F:zinc ion binding"/>
    <property type="evidence" value="ECO:0007669"/>
    <property type="project" value="UniProtKB-UniRule"/>
</dbReference>
<keyword evidence="17 21" id="KW-0170">Cobalt</keyword>
<feature type="domain" description="Pterin-binding" evidence="26">
    <location>
        <begin position="394"/>
        <end position="655"/>
    </location>
</feature>
<dbReference type="Pfam" id="PF02607">
    <property type="entry name" value="B12-binding_2"/>
    <property type="match status" value="1"/>
</dbReference>
<dbReference type="SUPFAM" id="SSF52242">
    <property type="entry name" value="Cobalamin (vitamin B12)-binding domain"/>
    <property type="match status" value="1"/>
</dbReference>
<sequence>MKGTKKTLIRGNVPADTAVRLRALEALIQERIVYLDGAMGTMIQNCKLQEADFRADYGGLLTDHPKPLQGNNDLLLLTRPDIIREIHTEFLDAGADILETNTFNSTSVSQADYGTEHLVYELNRAGAALARECAAAADAREAGTIAGADASAAAADQSPAPPPTHFVAGVLGPTSKTLSLSPDVNDPGFRAITFPELAESYREAVGGLIDGGADLILIETIFDTLNAKAAIYACKQEFHARGYELPIMISGTITDASGRTLSGQTVEAFYNSICHAEPFSVGLNCALGADLLKRYVSDLSRVADQPVSTHPNAGLPNEFGEYDHSPEFMARIMGEFAAEGIVNIIGGCCGTTPEHLRQIVAATGGHAPRAIPEHKQQLSLSGLEPLVNTPDLGFINVGERTNVTGSRKFLRLIRDKQYEEALEVARDQVEGGAQIIDINMDEAMLESADEMRTFLNLVGAEPDISRIPIMVDSSKWSVIEAGLQCIQGKGVVNSISMKEGEAEFLEHARLVRLYGAAAIVMAFDEKGQADTLERRVEICRRAYKLLTEKLDFPPEDIIFDLNIFAIGTGIEEHRNYAVDFIEAARIIRREMPLVSISGGVSNVSFSFRGNNAVREAIHTVFLYHAVKAGMNMGIVNPGQLEVYDDIQPELLEHVEDLVMNRREDATERLLELAESIQSGGKSRVKDLSWREQPVGKRLEHALVKGITAWVEEDTEEARQQLPQALEVIEGPLMDGMNVVGDLFGSGKMFLPQVVKSARVMKMAVAYLLPYIEAEKKAGGGEQQAKGKILMATVKGDVHDIGKNIVGVVLGCNNYEIVDLGVMVECEDILAAAREHKVDVIGLSGLITPSLDEMVHVASEMERQGFELPLMIGGATTSKIHTAVKIDPAYHAPIAHVKDASLAVNIVSRMIGDRENIGRELKAEYQRMREKRAATTSTKEYITIQEARDQRFLPGMTIPQPEGTEVAMAQVASAPASAAAAPASANAADAATPAVAPGKPGWEGYVPPTPNLIGRKHFIDYPLEHIRKYIDWAFFFYSWQLRGKFPDILDDPEMGEEARKLYADANAMLDRMISEKRIRADGSIFILPANSTEDDDIRIYDETGKQQIGVWNTLRQQKQKTETPYYLSLSDFTAPESSGIRDYIGGFAVTAGHGADDFAKTFEDAGDDYSAILVKILADRMAEAFAECLHEDVRREHWGYAPDEDLSIEDLLAIRYQGIRPAPGYPPCPNHEDKAGLFELLDTTPHTGIELTQSWMMTPPASVSGYIFAHPESHYFGVGTLMRDQVQDWARRKNLPLATAEKWLAPKLAYDPE</sequence>
<dbReference type="GO" id="GO:0005829">
    <property type="term" value="C:cytosol"/>
    <property type="evidence" value="ECO:0007669"/>
    <property type="project" value="TreeGrafter"/>
</dbReference>
<dbReference type="SUPFAM" id="SSF56507">
    <property type="entry name" value="Methionine synthase activation domain-like"/>
    <property type="match status" value="1"/>
</dbReference>
<dbReference type="InterPro" id="IPR000489">
    <property type="entry name" value="Pterin-binding_dom"/>
</dbReference>
<feature type="domain" description="B12-binding" evidence="28">
    <location>
        <begin position="785"/>
        <end position="920"/>
    </location>
</feature>
<comment type="cofactor">
    <cofactor evidence="2 21 24">
        <name>Zn(2+)</name>
        <dbReference type="ChEBI" id="CHEBI:29105"/>
    </cofactor>
</comment>
<evidence type="ECO:0000256" key="15">
    <source>
        <dbReference type="ARBA" id="ARBA00022833"/>
    </source>
</evidence>
<dbReference type="InterPro" id="IPR006158">
    <property type="entry name" value="Cobalamin-bd"/>
</dbReference>
<evidence type="ECO:0000256" key="14">
    <source>
        <dbReference type="ARBA" id="ARBA00022737"/>
    </source>
</evidence>